<sequence length="100" mass="11461">MKIDGHAKEKEAMKEFHKGNRQEGIKIQDEFVAELREALKSQDHCSCKKPCKYHGKCVECVAIHRAHQEHLPNCFRSMVNEKIAVLSGLTEDTIVEDLSR</sequence>
<keyword evidence="3" id="KW-1185">Reference proteome</keyword>
<evidence type="ECO:0000313" key="2">
    <source>
        <dbReference type="EMBL" id="TLD00723.1"/>
    </source>
</evidence>
<dbReference type="EMBL" id="QGQD01000049">
    <property type="protein sequence ID" value="TLD00723.1"/>
    <property type="molecule type" value="Genomic_DNA"/>
</dbReference>
<proteinExistence type="predicted"/>
<dbReference type="RefSeq" id="WP_027294631.1">
    <property type="nucleotide sequence ID" value="NZ_CABMJZ010000109.1"/>
</dbReference>
<evidence type="ECO:0000256" key="1">
    <source>
        <dbReference type="SAM" id="MobiDB-lite"/>
    </source>
</evidence>
<feature type="region of interest" description="Disordered" evidence="1">
    <location>
        <begin position="1"/>
        <end position="20"/>
    </location>
</feature>
<comment type="caution">
    <text evidence="2">The sequence shown here is derived from an EMBL/GenBank/DDBJ whole genome shotgun (WGS) entry which is preliminary data.</text>
</comment>
<gene>
    <name evidence="2" type="ORF">DSM106044_02424</name>
</gene>
<name>A0A4U8Q971_9FIRM</name>
<dbReference type="Proteomes" id="UP000306509">
    <property type="component" value="Unassembled WGS sequence"/>
</dbReference>
<evidence type="ECO:0000313" key="3">
    <source>
        <dbReference type="Proteomes" id="UP000306509"/>
    </source>
</evidence>
<reference evidence="2 3" key="1">
    <citation type="journal article" date="2019" name="Anaerobe">
        <title>Detection of Robinsoniella peoriensis in multiple bone samples of a trauma patient.</title>
        <authorList>
            <person name="Schrottner P."/>
            <person name="Hartwich K."/>
            <person name="Bunk B."/>
            <person name="Schober I."/>
            <person name="Helbig S."/>
            <person name="Rudolph W.W."/>
            <person name="Gunzer F."/>
        </authorList>
    </citation>
    <scope>NUCLEOTIDE SEQUENCE [LARGE SCALE GENOMIC DNA]</scope>
    <source>
        <strain evidence="2 3">DSM 106044</strain>
    </source>
</reference>
<evidence type="ECO:0008006" key="4">
    <source>
        <dbReference type="Google" id="ProtNLM"/>
    </source>
</evidence>
<organism evidence="2 3">
    <name type="scientific">Robinsoniella peoriensis</name>
    <dbReference type="NCBI Taxonomy" id="180332"/>
    <lineage>
        <taxon>Bacteria</taxon>
        <taxon>Bacillati</taxon>
        <taxon>Bacillota</taxon>
        <taxon>Clostridia</taxon>
        <taxon>Lachnospirales</taxon>
        <taxon>Lachnospiraceae</taxon>
        <taxon>Robinsoniella</taxon>
    </lineage>
</organism>
<protein>
    <recommendedName>
        <fullName evidence="4">LPS biosynthesis protein</fullName>
    </recommendedName>
</protein>
<dbReference type="OrthoDB" id="9800443at2"/>
<dbReference type="AlphaFoldDB" id="A0A4U8Q971"/>
<accession>A0A4U8Q971</accession>